<dbReference type="Proteomes" id="UP001236663">
    <property type="component" value="Unassembled WGS sequence"/>
</dbReference>
<accession>A0ABT8C6R7</accession>
<comment type="caution">
    <text evidence="1">The sequence shown here is derived from an EMBL/GenBank/DDBJ whole genome shotgun (WGS) entry which is preliminary data.</text>
</comment>
<gene>
    <name evidence="1" type="ORF">QWZ15_11465</name>
</gene>
<dbReference type="RefSeq" id="WP_240459325.1">
    <property type="nucleotide sequence ID" value="NZ_JAUFQS010000009.1"/>
</dbReference>
<dbReference type="SUPFAM" id="SSF53474">
    <property type="entry name" value="alpha/beta-Hydrolases"/>
    <property type="match status" value="1"/>
</dbReference>
<evidence type="ECO:0008006" key="3">
    <source>
        <dbReference type="Google" id="ProtNLM"/>
    </source>
</evidence>
<evidence type="ECO:0000313" key="2">
    <source>
        <dbReference type="Proteomes" id="UP001236663"/>
    </source>
</evidence>
<keyword evidence="2" id="KW-1185">Reference proteome</keyword>
<reference evidence="2" key="1">
    <citation type="journal article" date="2019" name="Int. J. Syst. Evol. Microbiol.">
        <title>The Global Catalogue of Microorganisms (GCM) 10K type strain sequencing project: providing services to taxonomists for standard genome sequencing and annotation.</title>
        <authorList>
            <consortium name="The Broad Institute Genomics Platform"/>
            <consortium name="The Broad Institute Genome Sequencing Center for Infectious Disease"/>
            <person name="Wu L."/>
            <person name="Ma J."/>
        </authorList>
    </citation>
    <scope>NUCLEOTIDE SEQUENCE [LARGE SCALE GENOMIC DNA]</scope>
    <source>
        <strain evidence="2">CECT 7706</strain>
    </source>
</reference>
<protein>
    <recommendedName>
        <fullName evidence="3">Esterase</fullName>
    </recommendedName>
</protein>
<proteinExistence type="predicted"/>
<name>A0ABT8C6R7_9BACT</name>
<sequence length="194" mass="22285">MAGHSMGGQGAITPEVFSTVYALSPATLGVITEEFGIRGNAYRRINEISSREQLITGRDEFEPNAIVAMGRAYTPNLDKPPYYTNFPYEYENDSLIINYEVLNVRKQKSVIGMVDYHIENLKKIKALKLDWGRNEDTEHIPTTCLRFSKKLENLGINHYAEEYIGDHSNKLWTDDGRALNDMFPFFNTYLKFNE</sequence>
<dbReference type="Gene3D" id="3.40.50.1820">
    <property type="entry name" value="alpha/beta hydrolase"/>
    <property type="match status" value="1"/>
</dbReference>
<dbReference type="EMBL" id="JAUFQS010000009">
    <property type="protein sequence ID" value="MDN3688450.1"/>
    <property type="molecule type" value="Genomic_DNA"/>
</dbReference>
<evidence type="ECO:0000313" key="1">
    <source>
        <dbReference type="EMBL" id="MDN3688450.1"/>
    </source>
</evidence>
<dbReference type="InterPro" id="IPR029058">
    <property type="entry name" value="AB_hydrolase_fold"/>
</dbReference>
<organism evidence="1 2">
    <name type="scientific">Cyclobacterium jeungdonense</name>
    <dbReference type="NCBI Taxonomy" id="708087"/>
    <lineage>
        <taxon>Bacteria</taxon>
        <taxon>Pseudomonadati</taxon>
        <taxon>Bacteroidota</taxon>
        <taxon>Cytophagia</taxon>
        <taxon>Cytophagales</taxon>
        <taxon>Cyclobacteriaceae</taxon>
        <taxon>Cyclobacterium</taxon>
    </lineage>
</organism>